<evidence type="ECO:0000256" key="1">
    <source>
        <dbReference type="SAM" id="MobiDB-lite"/>
    </source>
</evidence>
<organism evidence="4 5">
    <name type="scientific">Piptocephalis cylindrospora</name>
    <dbReference type="NCBI Taxonomy" id="1907219"/>
    <lineage>
        <taxon>Eukaryota</taxon>
        <taxon>Fungi</taxon>
        <taxon>Fungi incertae sedis</taxon>
        <taxon>Zoopagomycota</taxon>
        <taxon>Zoopagomycotina</taxon>
        <taxon>Zoopagomycetes</taxon>
        <taxon>Zoopagales</taxon>
        <taxon>Piptocephalidaceae</taxon>
        <taxon>Piptocephalis</taxon>
    </lineage>
</organism>
<gene>
    <name evidence="4" type="ORF">BJ684DRAFT_19515</name>
</gene>
<proteinExistence type="predicted"/>
<keyword evidence="2" id="KW-1133">Transmembrane helix</keyword>
<keyword evidence="2" id="KW-0812">Transmembrane</keyword>
<feature type="domain" description="FAS1" evidence="3">
    <location>
        <begin position="410"/>
        <end position="586"/>
    </location>
</feature>
<dbReference type="SMART" id="SM00554">
    <property type="entry name" value="FAS1"/>
    <property type="match status" value="2"/>
</dbReference>
<feature type="domain" description="FAS1" evidence="3">
    <location>
        <begin position="100"/>
        <end position="239"/>
    </location>
</feature>
<feature type="non-terminal residue" evidence="4">
    <location>
        <position position="1"/>
    </location>
</feature>
<dbReference type="PANTHER" id="PTHR10900">
    <property type="entry name" value="PERIOSTIN-RELATED"/>
    <property type="match status" value="1"/>
</dbReference>
<dbReference type="InterPro" id="IPR050904">
    <property type="entry name" value="Adhesion/Biosynth-related"/>
</dbReference>
<sequence>SISQDQLLYHLTLSTRPTDLLTQGLILESSYIRGTALGPSHGQRLKILEDSAHQGWRVGKAKLLSDPNLINRKAKNGILHAVDNLFDPPPLLSDLVASLPLDQGGDFPLSTPTPSLIRLLSGPSKYANVLDNITHPHSLLLPSPKNLSLLFNDIEWAYLEHGLGREDADSLLGHHLLPTDIYLGALGSGENMTMSSEGGTSLNFHRSHNQSSLIVDGRPIASVDLLAANGVLHLLDTPLYPPSLLFTPAKLLYGLGADKLAQSLLNATNSSDLVKWVTGKKGQGSKILLAPADRWLDPDNPEGTRGHWNPKEDKGMALLSGTEEDGTILVPTLLSSSRTLGTPQPVKIILKAGRVTQVQGALGPIGIVGSPVRVRPRAGLDPSMHLDDDEGEEKEEDTLIPVNGLLPPPPPLLHWNTEEHGQGKKYIKAALSAGMDELLNKTDGITLFLPSDDALTSIGIPTLTNGPSDQSLLFDYLTLPMAKAKMSWVTRALVVPNRTLYTYDFPYRHANGSGAMQLLAQSGETIWVSRGPEGKESRGLEVSLVDPTTLSLPSFNQVEDVPSLGRVKEGDIAVERGSVHVIHQLLLPPTLPITPRDLLHGAGATIFLAALDHLGLQSLLESTWPIYTFLAPSDQAFEGTNVTELFQDTWKLRRLVLGHILLGVPHWGGGEMSSPPTTKEDEGVKPGRELESLLGKGKVLKFSKDWAKIGLKRGAEWARILRLARSHPSGIQSKEGAHMVLKVDRVLDEVWAGLFWSWPLILGLVLLILLILGGSIFGGWKGYKIYQRRRGYDELRV</sequence>
<dbReference type="OrthoDB" id="14252at2759"/>
<name>A0A4P9Y545_9FUNG</name>
<keyword evidence="5" id="KW-1185">Reference proteome</keyword>
<dbReference type="SUPFAM" id="SSF82153">
    <property type="entry name" value="FAS1 domain"/>
    <property type="match status" value="3"/>
</dbReference>
<feature type="region of interest" description="Disordered" evidence="1">
    <location>
        <begin position="294"/>
        <end position="314"/>
    </location>
</feature>
<dbReference type="PROSITE" id="PS50213">
    <property type="entry name" value="FAS1"/>
    <property type="match status" value="2"/>
</dbReference>
<dbReference type="InterPro" id="IPR036378">
    <property type="entry name" value="FAS1_dom_sf"/>
</dbReference>
<dbReference type="InterPro" id="IPR000782">
    <property type="entry name" value="FAS1_domain"/>
</dbReference>
<evidence type="ECO:0000259" key="3">
    <source>
        <dbReference type="PROSITE" id="PS50213"/>
    </source>
</evidence>
<dbReference type="AlphaFoldDB" id="A0A4P9Y545"/>
<reference evidence="5" key="1">
    <citation type="journal article" date="2018" name="Nat. Microbiol.">
        <title>Leveraging single-cell genomics to expand the fungal tree of life.</title>
        <authorList>
            <person name="Ahrendt S.R."/>
            <person name="Quandt C.A."/>
            <person name="Ciobanu D."/>
            <person name="Clum A."/>
            <person name="Salamov A."/>
            <person name="Andreopoulos B."/>
            <person name="Cheng J.F."/>
            <person name="Woyke T."/>
            <person name="Pelin A."/>
            <person name="Henrissat B."/>
            <person name="Reynolds N.K."/>
            <person name="Benny G.L."/>
            <person name="Smith M.E."/>
            <person name="James T.Y."/>
            <person name="Grigoriev I.V."/>
        </authorList>
    </citation>
    <scope>NUCLEOTIDE SEQUENCE [LARGE SCALE GENOMIC DNA]</scope>
</reference>
<dbReference type="Proteomes" id="UP000267251">
    <property type="component" value="Unassembled WGS sequence"/>
</dbReference>
<dbReference type="Gene3D" id="2.30.180.10">
    <property type="entry name" value="FAS1 domain"/>
    <property type="match status" value="3"/>
</dbReference>
<dbReference type="Pfam" id="PF02469">
    <property type="entry name" value="Fasciclin"/>
    <property type="match status" value="2"/>
</dbReference>
<accession>A0A4P9Y545</accession>
<evidence type="ECO:0000256" key="2">
    <source>
        <dbReference type="SAM" id="Phobius"/>
    </source>
</evidence>
<dbReference type="EMBL" id="KZ987896">
    <property type="protein sequence ID" value="RKP14043.1"/>
    <property type="molecule type" value="Genomic_DNA"/>
</dbReference>
<evidence type="ECO:0000313" key="5">
    <source>
        <dbReference type="Proteomes" id="UP000267251"/>
    </source>
</evidence>
<feature type="transmembrane region" description="Helical" evidence="2">
    <location>
        <begin position="755"/>
        <end position="780"/>
    </location>
</feature>
<evidence type="ECO:0000313" key="4">
    <source>
        <dbReference type="EMBL" id="RKP14043.1"/>
    </source>
</evidence>
<keyword evidence="2" id="KW-0472">Membrane</keyword>
<dbReference type="PANTHER" id="PTHR10900:SF77">
    <property type="entry name" value="FI19380P1"/>
    <property type="match status" value="1"/>
</dbReference>
<protein>
    <recommendedName>
        <fullName evidence="3">FAS1 domain-containing protein</fullName>
    </recommendedName>
</protein>